<accession>A0A562R2V8</accession>
<organism evidence="2 3">
    <name type="scientific">Pseudoduganella lurida</name>
    <dbReference type="NCBI Taxonomy" id="1036180"/>
    <lineage>
        <taxon>Bacteria</taxon>
        <taxon>Pseudomonadati</taxon>
        <taxon>Pseudomonadota</taxon>
        <taxon>Betaproteobacteria</taxon>
        <taxon>Burkholderiales</taxon>
        <taxon>Oxalobacteraceae</taxon>
        <taxon>Telluria group</taxon>
        <taxon>Pseudoduganella</taxon>
    </lineage>
</organism>
<feature type="chain" id="PRO_5022082056" evidence="1">
    <location>
        <begin position="24"/>
        <end position="157"/>
    </location>
</feature>
<evidence type="ECO:0000256" key="1">
    <source>
        <dbReference type="SAM" id="SignalP"/>
    </source>
</evidence>
<sequence>MTGCDRWGTALVLCIAGAAGVQAAPPPLDLTLREGAVTRSLSVQNWRTDRRGVPSFDYHYRQSGPDCTYQRDGRAVAGFEDLGDKVELEVFNPQGDDGRETAPIAVFYDADGSVVFSMPVPGKGRPAWVSFDDAAMKKKLPKKCGHAGRGEAVMFRK</sequence>
<evidence type="ECO:0000313" key="3">
    <source>
        <dbReference type="Proteomes" id="UP000318431"/>
    </source>
</evidence>
<proteinExistence type="predicted"/>
<dbReference type="EMBL" id="VLLB01000006">
    <property type="protein sequence ID" value="TWI63432.1"/>
    <property type="molecule type" value="Genomic_DNA"/>
</dbReference>
<name>A0A562R2V8_9BURK</name>
<evidence type="ECO:0000313" key="2">
    <source>
        <dbReference type="EMBL" id="TWI63432.1"/>
    </source>
</evidence>
<keyword evidence="3" id="KW-1185">Reference proteome</keyword>
<reference evidence="2 3" key="1">
    <citation type="journal article" date="2015" name="Stand. Genomic Sci.">
        <title>Genomic Encyclopedia of Bacterial and Archaeal Type Strains, Phase III: the genomes of soil and plant-associated and newly described type strains.</title>
        <authorList>
            <person name="Whitman W.B."/>
            <person name="Woyke T."/>
            <person name="Klenk H.P."/>
            <person name="Zhou Y."/>
            <person name="Lilburn T.G."/>
            <person name="Beck B.J."/>
            <person name="De Vos P."/>
            <person name="Vandamme P."/>
            <person name="Eisen J.A."/>
            <person name="Garrity G."/>
            <person name="Hugenholtz P."/>
            <person name="Kyrpides N.C."/>
        </authorList>
    </citation>
    <scope>NUCLEOTIDE SEQUENCE [LARGE SCALE GENOMIC DNA]</scope>
    <source>
        <strain evidence="2 3">CGMCC 1.10822</strain>
    </source>
</reference>
<dbReference type="AlphaFoldDB" id="A0A562R2V8"/>
<keyword evidence="1" id="KW-0732">Signal</keyword>
<dbReference type="Proteomes" id="UP000318431">
    <property type="component" value="Unassembled WGS sequence"/>
</dbReference>
<feature type="signal peptide" evidence="1">
    <location>
        <begin position="1"/>
        <end position="23"/>
    </location>
</feature>
<protein>
    <submittedName>
        <fullName evidence="2">Uncharacterized protein</fullName>
    </submittedName>
</protein>
<gene>
    <name evidence="2" type="ORF">IP91_03402</name>
</gene>
<comment type="caution">
    <text evidence="2">The sequence shown here is derived from an EMBL/GenBank/DDBJ whole genome shotgun (WGS) entry which is preliminary data.</text>
</comment>